<sequence length="38" mass="4184">MLGKDQQGPTAVLKSVSKLDNYLLSNGSLLNVKLLLRR</sequence>
<dbReference type="SUPFAM" id="SSF51998">
    <property type="entry name" value="PFL-like glycyl radical enzymes"/>
    <property type="match status" value="1"/>
</dbReference>
<dbReference type="Pfam" id="PF01228">
    <property type="entry name" value="Gly_radical"/>
    <property type="match status" value="1"/>
</dbReference>
<dbReference type="AlphaFoldDB" id="A0A090T9E7"/>
<gene>
    <name evidence="3" type="ORF">JCM19240_3739</name>
</gene>
<keyword evidence="3" id="KW-0808">Transferase</keyword>
<evidence type="ECO:0000313" key="4">
    <source>
        <dbReference type="Proteomes" id="UP000029224"/>
    </source>
</evidence>
<feature type="domain" description="Glycine radical" evidence="2">
    <location>
        <begin position="2"/>
        <end position="35"/>
    </location>
</feature>
<dbReference type="GO" id="GO:0016829">
    <property type="term" value="F:lyase activity"/>
    <property type="evidence" value="ECO:0007669"/>
    <property type="project" value="UniProtKB-KW"/>
</dbReference>
<dbReference type="Gene3D" id="3.20.70.20">
    <property type="match status" value="1"/>
</dbReference>
<dbReference type="EC" id="2.3.1.54" evidence="3"/>
<evidence type="ECO:0000259" key="2">
    <source>
        <dbReference type="Pfam" id="PF01228"/>
    </source>
</evidence>
<name>A0A090T9E7_9VIBR</name>
<reference evidence="3 4" key="2">
    <citation type="submission" date="2014-09" db="EMBL/GenBank/DDBJ databases">
        <authorList>
            <consortium name="NBRP consortium"/>
            <person name="Sawabe T."/>
            <person name="Meirelles P."/>
            <person name="Nakanishi M."/>
            <person name="Sayaka M."/>
            <person name="Hattori M."/>
            <person name="Ohkuma M."/>
        </authorList>
    </citation>
    <scope>NUCLEOTIDE SEQUENCE [LARGE SCALE GENOMIC DNA]</scope>
    <source>
        <strain evidence="3 4">JCM 19240</strain>
    </source>
</reference>
<comment type="caution">
    <text evidence="3">The sequence shown here is derived from an EMBL/GenBank/DDBJ whole genome shotgun (WGS) entry which is preliminary data.</text>
</comment>
<keyword evidence="4" id="KW-1185">Reference proteome</keyword>
<evidence type="ECO:0000313" key="3">
    <source>
        <dbReference type="EMBL" id="GAL35369.1"/>
    </source>
</evidence>
<protein>
    <submittedName>
        <fullName evidence="3">Pyruvate formate-lyase</fullName>
        <ecNumber evidence="3">2.3.1.54</ecNumber>
    </submittedName>
</protein>
<evidence type="ECO:0000256" key="1">
    <source>
        <dbReference type="ARBA" id="ARBA00022818"/>
    </source>
</evidence>
<keyword evidence="3" id="KW-0012">Acyltransferase</keyword>
<reference evidence="3 4" key="1">
    <citation type="submission" date="2014-09" db="EMBL/GenBank/DDBJ databases">
        <title>Vibrio maritimus JCM 19240. (C210) whole genome shotgun sequence.</title>
        <authorList>
            <person name="Sawabe T."/>
            <person name="Meirelles P."/>
            <person name="Nakanishi M."/>
            <person name="Sayaka M."/>
            <person name="Hattori M."/>
            <person name="Ohkuma M."/>
        </authorList>
    </citation>
    <scope>NUCLEOTIDE SEQUENCE [LARGE SCALE GENOMIC DNA]</scope>
    <source>
        <strain evidence="3 4">JCM 19240</strain>
    </source>
</reference>
<keyword evidence="3" id="KW-0670">Pyruvate</keyword>
<keyword evidence="1" id="KW-0556">Organic radical</keyword>
<dbReference type="InterPro" id="IPR001150">
    <property type="entry name" value="Gly_radical"/>
</dbReference>
<dbReference type="Proteomes" id="UP000029224">
    <property type="component" value="Unassembled WGS sequence"/>
</dbReference>
<dbReference type="EMBL" id="BBMT01000006">
    <property type="protein sequence ID" value="GAL35369.1"/>
    <property type="molecule type" value="Genomic_DNA"/>
</dbReference>
<keyword evidence="3" id="KW-0456">Lyase</keyword>
<accession>A0A090T9E7</accession>
<organism evidence="3 4">
    <name type="scientific">Vibrio maritimus</name>
    <dbReference type="NCBI Taxonomy" id="990268"/>
    <lineage>
        <taxon>Bacteria</taxon>
        <taxon>Pseudomonadati</taxon>
        <taxon>Pseudomonadota</taxon>
        <taxon>Gammaproteobacteria</taxon>
        <taxon>Vibrionales</taxon>
        <taxon>Vibrionaceae</taxon>
        <taxon>Vibrio</taxon>
    </lineage>
</organism>
<dbReference type="GO" id="GO:0008861">
    <property type="term" value="F:formate C-acetyltransferase activity"/>
    <property type="evidence" value="ECO:0007669"/>
    <property type="project" value="UniProtKB-EC"/>
</dbReference>
<proteinExistence type="predicted"/>